<dbReference type="PANTHER" id="PTHR11046">
    <property type="entry name" value="OLIGORIBONUCLEASE, MITOCHONDRIAL"/>
    <property type="match status" value="1"/>
</dbReference>
<keyword evidence="3" id="KW-1185">Reference proteome</keyword>
<dbReference type="GO" id="GO:0000175">
    <property type="term" value="F:3'-5'-RNA exonuclease activity"/>
    <property type="evidence" value="ECO:0007669"/>
    <property type="project" value="InterPro"/>
</dbReference>
<keyword evidence="1" id="KW-0378">Hydrolase</keyword>
<evidence type="ECO:0000313" key="2">
    <source>
        <dbReference type="EMBL" id="CAH1266570.1"/>
    </source>
</evidence>
<accession>A0A8K0A2X3</accession>
<dbReference type="EMBL" id="OV696690">
    <property type="protein sequence ID" value="CAH1266570.1"/>
    <property type="molecule type" value="Genomic_DNA"/>
</dbReference>
<proteinExistence type="predicted"/>
<evidence type="ECO:0000313" key="3">
    <source>
        <dbReference type="Proteomes" id="UP000838412"/>
    </source>
</evidence>
<dbReference type="OrthoDB" id="6159600at2759"/>
<organism evidence="2 3">
    <name type="scientific">Branchiostoma lanceolatum</name>
    <name type="common">Common lancelet</name>
    <name type="synonym">Amphioxus lanceolatum</name>
    <dbReference type="NCBI Taxonomy" id="7740"/>
    <lineage>
        <taxon>Eukaryota</taxon>
        <taxon>Metazoa</taxon>
        <taxon>Chordata</taxon>
        <taxon>Cephalochordata</taxon>
        <taxon>Leptocardii</taxon>
        <taxon>Amphioxiformes</taxon>
        <taxon>Branchiostomatidae</taxon>
        <taxon>Branchiostoma</taxon>
    </lineage>
</organism>
<name>A0A8K0A2X3_BRALA</name>
<gene>
    <name evidence="2" type="primary">Hypp3423</name>
    <name evidence="2" type="ORF">BLAG_LOCUS20134</name>
</gene>
<dbReference type="AlphaFoldDB" id="A0A8K0A2X3"/>
<evidence type="ECO:0000256" key="1">
    <source>
        <dbReference type="ARBA" id="ARBA00022722"/>
    </source>
</evidence>
<protein>
    <submittedName>
        <fullName evidence="2">Hypp3423 protein</fullName>
    </submittedName>
</protein>
<keyword evidence="1" id="KW-0540">Nuclease</keyword>
<dbReference type="InterPro" id="IPR022894">
    <property type="entry name" value="Oligoribonuclease"/>
</dbReference>
<dbReference type="PANTHER" id="PTHR11046:SF29">
    <property type="match status" value="1"/>
</dbReference>
<reference evidence="2" key="1">
    <citation type="submission" date="2022-01" db="EMBL/GenBank/DDBJ databases">
        <authorList>
            <person name="Braso-Vives M."/>
        </authorList>
    </citation>
    <scope>NUCLEOTIDE SEQUENCE</scope>
</reference>
<dbReference type="Proteomes" id="UP000838412">
    <property type="component" value="Chromosome 5"/>
</dbReference>
<sequence length="556" mass="62608">MTDLNVASCNASKIVHSVLKTIGGFAIELKQLPGETFCQLVREEANLASTLQTAYKVSRATNVSLQSDGTSRDGKKSVGFQANTSKQQTFTLGVPQVPTGESSEQLDAFKFVINKMATLTSAPENTHQKSKELVAKFKNTMADGAASQKMFNRLVQAYREEVLPDVIENWSEMDEATKQQMTSMNHLYCNLHALIGFATYADEALNKLECVWRKVKGSPLGVETLKEFQDKDGTYSWAHSDSATQRLIRTACESVCPGGNQQAGRIKDFELFLNVKYGLQRDTRMHVFRANRFNVLFECAASVYYHSSHLQTMFREGSVKAGNKLLRAVMADVNSKPLLAGCRALGIIYVNITEPYWRLVDRQDVHILDLTKSLQEVMSLFQKWSTDATPLLQSDLPPIFSTPTGPLTPVKDKLYTALFEETSDEMTQLTKQALEVTKANISLVIHRRFKDQAAFDTSDPTLRAETADMNKSNMRGENDFGYWAYLQSAKPTMGEMAAEGQLMFKLNNTAAWLEALATEDPAQYKAVMLQARRDRAKWHRKYEDRKKDCERGKRQR</sequence>